<dbReference type="OrthoDB" id="348111at2"/>
<dbReference type="EMBL" id="CP011412">
    <property type="protein sequence ID" value="AKH21221.1"/>
    <property type="molecule type" value="Genomic_DNA"/>
</dbReference>
<evidence type="ECO:0000256" key="1">
    <source>
        <dbReference type="ARBA" id="ARBA00001946"/>
    </source>
</evidence>
<keyword evidence="3 5" id="KW-0460">Magnesium</keyword>
<feature type="binding site" evidence="5">
    <location>
        <position position="155"/>
    </location>
    <ligand>
        <name>Mg(2+)</name>
        <dbReference type="ChEBI" id="CHEBI:18420"/>
    </ligand>
</feature>
<evidence type="ECO:0000256" key="4">
    <source>
        <dbReference type="PIRSR" id="PIRSR015582-1"/>
    </source>
</evidence>
<dbReference type="InterPro" id="IPR011206">
    <property type="entry name" value="Citrate_lyase_beta/mcl1/mcl2"/>
</dbReference>
<dbReference type="Gene3D" id="3.20.20.60">
    <property type="entry name" value="Phosphoenolpyruvate-binding domains"/>
    <property type="match status" value="1"/>
</dbReference>
<dbReference type="RefSeq" id="WP_046860150.1">
    <property type="nucleotide sequence ID" value="NZ_CP011412.1"/>
</dbReference>
<protein>
    <submittedName>
        <fullName evidence="7">Malyl-CoA thiolesterase</fullName>
    </submittedName>
</protein>
<evidence type="ECO:0000259" key="6">
    <source>
        <dbReference type="Pfam" id="PF03328"/>
    </source>
</evidence>
<sequence length="290" mass="31398">MTSRSYTPLRSVLYAPGSNRRALEKAAALPIDGLILDLEDAVAPDAKEQARETVRTALAGHDYGYRQRIVRINSLESPWGAADIAALATAGADAILLPKVESPEMIDRVAASLESAGGPADLPLWVMAETPRGILQIDAIAAHPRVQVIVMGTSDLAKELRVRHTPGREGLLLTLGRCVLAARAYDREILDGVYLDLQDEAGFVAACEQGRDMGFDGKTLIHPRQVEPANRAFGISPDALQQARQIITAWQEAQQAGRGVCVVDGRLVENLHVEEAQRLLAMHEVIHARS</sequence>
<evidence type="ECO:0000256" key="3">
    <source>
        <dbReference type="ARBA" id="ARBA00022842"/>
    </source>
</evidence>
<accession>A0A0F7JXM0</accession>
<dbReference type="GO" id="GO:0003824">
    <property type="term" value="F:catalytic activity"/>
    <property type="evidence" value="ECO:0007669"/>
    <property type="project" value="InterPro"/>
</dbReference>
<evidence type="ECO:0000256" key="5">
    <source>
        <dbReference type="PIRSR" id="PIRSR015582-2"/>
    </source>
</evidence>
<feature type="domain" description="HpcH/HpaI aldolase/citrate lyase" evidence="6">
    <location>
        <begin position="10"/>
        <end position="223"/>
    </location>
</feature>
<dbReference type="PANTHER" id="PTHR32308">
    <property type="entry name" value="LYASE BETA SUBUNIT, PUTATIVE (AFU_ORTHOLOGUE AFUA_4G13030)-RELATED"/>
    <property type="match status" value="1"/>
</dbReference>
<proteinExistence type="predicted"/>
<evidence type="ECO:0000313" key="8">
    <source>
        <dbReference type="Proteomes" id="UP000034410"/>
    </source>
</evidence>
<dbReference type="GO" id="GO:0006107">
    <property type="term" value="P:oxaloacetate metabolic process"/>
    <property type="evidence" value="ECO:0007669"/>
    <property type="project" value="TreeGrafter"/>
</dbReference>
<evidence type="ECO:0000313" key="7">
    <source>
        <dbReference type="EMBL" id="AKH21221.1"/>
    </source>
</evidence>
<reference evidence="7 8" key="1">
    <citation type="journal article" date="2015" name="Genome Announc.">
        <title>Complete Genome Sequence of Sedimenticola thiotaurini Strain SIP-G1, a Polyphosphate- and Polyhydroxyalkanoate-Accumulating Sulfur-Oxidizing Gammaproteobacterium Isolated from Salt Marsh Sediments.</title>
        <authorList>
            <person name="Flood B.E."/>
            <person name="Jones D.S."/>
            <person name="Bailey J.V."/>
        </authorList>
    </citation>
    <scope>NUCLEOTIDE SEQUENCE [LARGE SCALE GENOMIC DNA]</scope>
    <source>
        <strain evidence="7 8">SIP-G1</strain>
    </source>
</reference>
<comment type="cofactor">
    <cofactor evidence="1">
        <name>Mg(2+)</name>
        <dbReference type="ChEBI" id="CHEBI:18420"/>
    </cofactor>
</comment>
<dbReference type="GO" id="GO:0000287">
    <property type="term" value="F:magnesium ion binding"/>
    <property type="evidence" value="ECO:0007669"/>
    <property type="project" value="TreeGrafter"/>
</dbReference>
<dbReference type="KEGG" id="seds:AAY24_13570"/>
<dbReference type="PIRSF" id="PIRSF015582">
    <property type="entry name" value="Cit_lyase_B"/>
    <property type="match status" value="1"/>
</dbReference>
<gene>
    <name evidence="7" type="ORF">AAY24_13570</name>
</gene>
<dbReference type="AlphaFoldDB" id="A0A0F7JXM0"/>
<dbReference type="InterPro" id="IPR015813">
    <property type="entry name" value="Pyrv/PenolPyrv_kinase-like_dom"/>
</dbReference>
<dbReference type="InterPro" id="IPR005000">
    <property type="entry name" value="Aldolase/citrate-lyase_domain"/>
</dbReference>
<dbReference type="SUPFAM" id="SSF51621">
    <property type="entry name" value="Phosphoenolpyruvate/pyruvate domain"/>
    <property type="match status" value="1"/>
</dbReference>
<dbReference type="PANTHER" id="PTHR32308:SF10">
    <property type="entry name" value="CITRATE LYASE SUBUNIT BETA"/>
    <property type="match status" value="1"/>
</dbReference>
<organism evidence="7 8">
    <name type="scientific">Sedimenticola thiotaurini</name>
    <dbReference type="NCBI Taxonomy" id="1543721"/>
    <lineage>
        <taxon>Bacteria</taxon>
        <taxon>Pseudomonadati</taxon>
        <taxon>Pseudomonadota</taxon>
        <taxon>Gammaproteobacteria</taxon>
        <taxon>Chromatiales</taxon>
        <taxon>Sedimenticolaceae</taxon>
        <taxon>Sedimenticola</taxon>
    </lineage>
</organism>
<dbReference type="Pfam" id="PF03328">
    <property type="entry name" value="HpcH_HpaI"/>
    <property type="match status" value="1"/>
</dbReference>
<feature type="binding site" evidence="5">
    <location>
        <position position="129"/>
    </location>
    <ligand>
        <name>Mg(2+)</name>
        <dbReference type="ChEBI" id="CHEBI:18420"/>
    </ligand>
</feature>
<keyword evidence="2 5" id="KW-0479">Metal-binding</keyword>
<dbReference type="InterPro" id="IPR040442">
    <property type="entry name" value="Pyrv_kinase-like_dom_sf"/>
</dbReference>
<feature type="binding site" evidence="4">
    <location>
        <position position="129"/>
    </location>
    <ligand>
        <name>substrate</name>
    </ligand>
</feature>
<dbReference type="Proteomes" id="UP000034410">
    <property type="component" value="Chromosome"/>
</dbReference>
<feature type="binding site" evidence="4">
    <location>
        <position position="71"/>
    </location>
    <ligand>
        <name>substrate</name>
    </ligand>
</feature>
<evidence type="ECO:0000256" key="2">
    <source>
        <dbReference type="ARBA" id="ARBA00022723"/>
    </source>
</evidence>
<keyword evidence="8" id="KW-1185">Reference proteome</keyword>
<name>A0A0F7JXM0_9GAMM</name>